<evidence type="ECO:0000259" key="5">
    <source>
        <dbReference type="PROSITE" id="PS50887"/>
    </source>
</evidence>
<dbReference type="SUPFAM" id="SSF55073">
    <property type="entry name" value="Nucleotide cyclase"/>
    <property type="match status" value="1"/>
</dbReference>
<keyword evidence="1" id="KW-0472">Membrane</keyword>
<sequence length="801" mass="88051">MSELPPVWRFMRSRSGRGFMLHLCLCAVLSVTVACGFYYFSLDWFKEHKSREKIIALQLVDAFVTNYSAIRSQFGQSAPVPASFRAHAIEAFNKQNGDNSDFHLASVGRPGREILTPPTDARMAQTIEAFASTPNPKPVSELLDVNGEQIFRTVYPTVAHEQSCVNCHNALQPGKTQWRLGDVIGAFVIDVPISPFLRTVMWQSAGIGVGLFLALALAGLTISLMHFRQLEALDASTAKLGRTQNFLDSIIENMPVSVAVKDARDRCYVLINRTAEAIFGIARGDLIGKPDRDPSGKETVNDLFPLADEALRTGELQAIDEHVVRTHHNGNRVLTTRNLSIPDETGERRYLLSLSEDITERKQAEARIQHLANHDALTDLPNRAAFVEHLTGRIDAARTEKESFAVLSIDLDGFKEVNDMFGHAAGDDALRELSRQLRMLAGEAYLARLGGDEFSLVTPNGDHPALAEVLAEGLHAAAAIDLELNGQHSHIGLSIGIAIFPADGSDATTLLNNADAALTRAKADGRGKTRFFEIEMDNRLRERRAIQHELSTAIARNELRLHYQPLAKIDGEVFGFEALVRWHHPQRGMISPATFIPVAEESGLIMQIGEWVLREACREAASWPNPLQIAVNLSPIQFRHGDLAGLVHSTLLETGLAPTRLELEITEGVLVEDFGRGVSILRRLKTLGVRIAMDDFGTGYSSLSYLQSFPFDKIKIDQSFISKVKNTPQSAAIVRAVIGLAHGLDLPVLAEGVETRAQLDFLATESCDEVQGYLLGRPHPISEYSKLVGRSDTPAANLRSA</sequence>
<dbReference type="NCBIfam" id="TIGR00254">
    <property type="entry name" value="GGDEF"/>
    <property type="match status" value="1"/>
</dbReference>
<evidence type="ECO:0000313" key="6">
    <source>
        <dbReference type="EMBL" id="SHG90094.1"/>
    </source>
</evidence>
<evidence type="ECO:0000259" key="4">
    <source>
        <dbReference type="PROSITE" id="PS50883"/>
    </source>
</evidence>
<dbReference type="SMART" id="SM00091">
    <property type="entry name" value="PAS"/>
    <property type="match status" value="1"/>
</dbReference>
<evidence type="ECO:0000313" key="7">
    <source>
        <dbReference type="Proteomes" id="UP000190675"/>
    </source>
</evidence>
<dbReference type="CDD" id="cd01949">
    <property type="entry name" value="GGDEF"/>
    <property type="match status" value="1"/>
</dbReference>
<dbReference type="SMART" id="SM00267">
    <property type="entry name" value="GGDEF"/>
    <property type="match status" value="1"/>
</dbReference>
<feature type="domain" description="PAC" evidence="3">
    <location>
        <begin position="317"/>
        <end position="370"/>
    </location>
</feature>
<dbReference type="InterPro" id="IPR000014">
    <property type="entry name" value="PAS"/>
</dbReference>
<feature type="domain" description="EAL" evidence="4">
    <location>
        <begin position="543"/>
        <end position="792"/>
    </location>
</feature>
<accession>A0A1M5NKG0</accession>
<gene>
    <name evidence="6" type="ORF">SAMN05444169_4715</name>
</gene>
<dbReference type="PROSITE" id="PS50113">
    <property type="entry name" value="PAC"/>
    <property type="match status" value="1"/>
</dbReference>
<dbReference type="SUPFAM" id="SSF55785">
    <property type="entry name" value="PYP-like sensor domain (PAS domain)"/>
    <property type="match status" value="1"/>
</dbReference>
<dbReference type="InterPro" id="IPR029787">
    <property type="entry name" value="Nucleotide_cyclase"/>
</dbReference>
<dbReference type="PROSITE" id="PS50887">
    <property type="entry name" value="GGDEF"/>
    <property type="match status" value="1"/>
</dbReference>
<dbReference type="InterPro" id="IPR000700">
    <property type="entry name" value="PAS-assoc_C"/>
</dbReference>
<dbReference type="Gene3D" id="3.30.450.20">
    <property type="entry name" value="PAS domain"/>
    <property type="match status" value="1"/>
</dbReference>
<keyword evidence="1" id="KW-0812">Transmembrane</keyword>
<keyword evidence="1" id="KW-1133">Transmembrane helix</keyword>
<evidence type="ECO:0000259" key="2">
    <source>
        <dbReference type="PROSITE" id="PS50112"/>
    </source>
</evidence>
<feature type="transmembrane region" description="Helical" evidence="1">
    <location>
        <begin position="20"/>
        <end position="41"/>
    </location>
</feature>
<dbReference type="CDD" id="cd01948">
    <property type="entry name" value="EAL"/>
    <property type="match status" value="1"/>
</dbReference>
<feature type="domain" description="GGDEF" evidence="5">
    <location>
        <begin position="402"/>
        <end position="534"/>
    </location>
</feature>
<dbReference type="SUPFAM" id="SSF141868">
    <property type="entry name" value="EAL domain-like"/>
    <property type="match status" value="1"/>
</dbReference>
<dbReference type="EMBL" id="LT670818">
    <property type="protein sequence ID" value="SHG90094.1"/>
    <property type="molecule type" value="Genomic_DNA"/>
</dbReference>
<reference evidence="6 7" key="1">
    <citation type="submission" date="2016-11" db="EMBL/GenBank/DDBJ databases">
        <authorList>
            <person name="Jaros S."/>
            <person name="Januszkiewicz K."/>
            <person name="Wedrychowicz H."/>
        </authorList>
    </citation>
    <scope>NUCLEOTIDE SEQUENCE [LARGE SCALE GENOMIC DNA]</scope>
    <source>
        <strain evidence="6 7">GAS242</strain>
    </source>
</reference>
<dbReference type="InterPro" id="IPR035919">
    <property type="entry name" value="EAL_sf"/>
</dbReference>
<dbReference type="Pfam" id="PF08448">
    <property type="entry name" value="PAS_4"/>
    <property type="match status" value="1"/>
</dbReference>
<dbReference type="NCBIfam" id="TIGR00229">
    <property type="entry name" value="sensory_box"/>
    <property type="match status" value="1"/>
</dbReference>
<feature type="transmembrane region" description="Helical" evidence="1">
    <location>
        <begin position="205"/>
        <end position="227"/>
    </location>
</feature>
<name>A0A1M5NKG0_9BRAD</name>
<dbReference type="Gene3D" id="3.20.20.450">
    <property type="entry name" value="EAL domain"/>
    <property type="match status" value="1"/>
</dbReference>
<dbReference type="Pfam" id="PF11845">
    <property type="entry name" value="Tll0287-like"/>
    <property type="match status" value="1"/>
</dbReference>
<proteinExistence type="predicted"/>
<dbReference type="InterPro" id="IPR000160">
    <property type="entry name" value="GGDEF_dom"/>
</dbReference>
<dbReference type="PANTHER" id="PTHR44757">
    <property type="entry name" value="DIGUANYLATE CYCLASE DGCP"/>
    <property type="match status" value="1"/>
</dbReference>
<dbReference type="PROSITE" id="PS50883">
    <property type="entry name" value="EAL"/>
    <property type="match status" value="1"/>
</dbReference>
<dbReference type="InterPro" id="IPR035965">
    <property type="entry name" value="PAS-like_dom_sf"/>
</dbReference>
<dbReference type="AlphaFoldDB" id="A0A1M5NKG0"/>
<dbReference type="PROSITE" id="PS50112">
    <property type="entry name" value="PAS"/>
    <property type="match status" value="1"/>
</dbReference>
<dbReference type="Pfam" id="PF00990">
    <property type="entry name" value="GGDEF"/>
    <property type="match status" value="1"/>
</dbReference>
<evidence type="ECO:0000259" key="3">
    <source>
        <dbReference type="PROSITE" id="PS50113"/>
    </source>
</evidence>
<dbReference type="InterPro" id="IPR013656">
    <property type="entry name" value="PAS_4"/>
</dbReference>
<dbReference type="Pfam" id="PF00563">
    <property type="entry name" value="EAL"/>
    <property type="match status" value="1"/>
</dbReference>
<protein>
    <submittedName>
        <fullName evidence="6">PAS domain S-box-containing protein/diguanylate cyclase (GGDEF) domain-containing protein</fullName>
    </submittedName>
</protein>
<dbReference type="Gene3D" id="3.30.70.270">
    <property type="match status" value="1"/>
</dbReference>
<dbReference type="RefSeq" id="WP_079568008.1">
    <property type="nucleotide sequence ID" value="NZ_LT670818.1"/>
</dbReference>
<dbReference type="InterPro" id="IPR052155">
    <property type="entry name" value="Biofilm_reg_signaling"/>
</dbReference>
<dbReference type="OrthoDB" id="9814202at2"/>
<dbReference type="CDD" id="cd00130">
    <property type="entry name" value="PAS"/>
    <property type="match status" value="1"/>
</dbReference>
<dbReference type="InterPro" id="IPR021796">
    <property type="entry name" value="Tll0287-like_dom"/>
</dbReference>
<dbReference type="InterPro" id="IPR001633">
    <property type="entry name" value="EAL_dom"/>
</dbReference>
<dbReference type="Proteomes" id="UP000190675">
    <property type="component" value="Chromosome I"/>
</dbReference>
<dbReference type="PANTHER" id="PTHR44757:SF2">
    <property type="entry name" value="BIOFILM ARCHITECTURE MAINTENANCE PROTEIN MBAA"/>
    <property type="match status" value="1"/>
</dbReference>
<dbReference type="SMART" id="SM00052">
    <property type="entry name" value="EAL"/>
    <property type="match status" value="1"/>
</dbReference>
<feature type="domain" description="PAS" evidence="2">
    <location>
        <begin position="243"/>
        <end position="289"/>
    </location>
</feature>
<dbReference type="InterPro" id="IPR043128">
    <property type="entry name" value="Rev_trsase/Diguanyl_cyclase"/>
</dbReference>
<evidence type="ECO:0000256" key="1">
    <source>
        <dbReference type="SAM" id="Phobius"/>
    </source>
</evidence>
<organism evidence="6 7">
    <name type="scientific">Bradyrhizobium erythrophlei</name>
    <dbReference type="NCBI Taxonomy" id="1437360"/>
    <lineage>
        <taxon>Bacteria</taxon>
        <taxon>Pseudomonadati</taxon>
        <taxon>Pseudomonadota</taxon>
        <taxon>Alphaproteobacteria</taxon>
        <taxon>Hyphomicrobiales</taxon>
        <taxon>Nitrobacteraceae</taxon>
        <taxon>Bradyrhizobium</taxon>
    </lineage>
</organism>